<protein>
    <recommendedName>
        <fullName evidence="3">Flp pilus assembly protein CpaB</fullName>
    </recommendedName>
</protein>
<sequence length="297" mass="31331">MRLKVALLVTLGTILILVSSALLLVRVRAADQRAEEMNRAIAVFGDIVALPTLERDVKRGDEITAADLADLRIPSVYVPEGVLRAWPERSDPAQKYYALRDLKAHALLDAEEVWLGKAGDGPLFAAGKGAVPITPKNLEEVAPALKVGDYVDVYWQRAATNGQPEVRQVAAGLRVLGLPGRPAAATAPTAPTAPKNAFDGRFVVEAGQDRIPVLLQAGAQGDLYVTVAGSSSTDGTGTVVVDNTVLRTLPLVTRAGTAPAPIAAAVDRITEAQKGPQLCNLSVVRSSQRSVIQVPCN</sequence>
<dbReference type="AlphaFoldDB" id="A0A443LW37"/>
<evidence type="ECO:0008006" key="3">
    <source>
        <dbReference type="Google" id="ProtNLM"/>
    </source>
</evidence>
<evidence type="ECO:0000313" key="1">
    <source>
        <dbReference type="EMBL" id="RWR53365.1"/>
    </source>
</evidence>
<proteinExistence type="predicted"/>
<evidence type="ECO:0000313" key="2">
    <source>
        <dbReference type="Proteomes" id="UP000288071"/>
    </source>
</evidence>
<accession>A0A443LW37</accession>
<organism evidence="1 2">
    <name type="scientific">Paenirhodobacter huangdaonensis</name>
    <dbReference type="NCBI Taxonomy" id="2501515"/>
    <lineage>
        <taxon>Bacteria</taxon>
        <taxon>Pseudomonadati</taxon>
        <taxon>Pseudomonadota</taxon>
        <taxon>Alphaproteobacteria</taxon>
        <taxon>Rhodobacterales</taxon>
        <taxon>Rhodobacter group</taxon>
        <taxon>Paenirhodobacter</taxon>
    </lineage>
</organism>
<name>A0A443LW37_9RHOB</name>
<dbReference type="RefSeq" id="WP_128155627.1">
    <property type="nucleotide sequence ID" value="NZ_JBHSOM010000009.1"/>
</dbReference>
<dbReference type="Proteomes" id="UP000288071">
    <property type="component" value="Unassembled WGS sequence"/>
</dbReference>
<reference evidence="1 2" key="1">
    <citation type="submission" date="2019-01" db="EMBL/GenBank/DDBJ databases">
        <title>Sinorhodobacter populi sp. nov. isolated from the symptomatic bark tissue of Populus euramericana canker.</title>
        <authorList>
            <person name="Xu G."/>
        </authorList>
    </citation>
    <scope>NUCLEOTIDE SEQUENCE [LARGE SCALE GENOMIC DNA]</scope>
    <source>
        <strain evidence="1 2">CGMCC 1.12963</strain>
    </source>
</reference>
<gene>
    <name evidence="1" type="ORF">EOW66_06560</name>
</gene>
<reference evidence="2" key="2">
    <citation type="submission" date="2019-01" db="EMBL/GenBank/DDBJ databases">
        <title>Sinorhodobacter populi sp. nov. isolated from the symptomatic bark tissue of Populus euramericana canker.</title>
        <authorList>
            <person name="Li Y."/>
        </authorList>
    </citation>
    <scope>NUCLEOTIDE SEQUENCE [LARGE SCALE GENOMIC DNA]</scope>
    <source>
        <strain evidence="2">CGMCC 1.12963</strain>
    </source>
</reference>
<dbReference type="EMBL" id="SAVA01000003">
    <property type="protein sequence ID" value="RWR53365.1"/>
    <property type="molecule type" value="Genomic_DNA"/>
</dbReference>
<comment type="caution">
    <text evidence="1">The sequence shown here is derived from an EMBL/GenBank/DDBJ whole genome shotgun (WGS) entry which is preliminary data.</text>
</comment>
<keyword evidence="2" id="KW-1185">Reference proteome</keyword>